<dbReference type="STRING" id="35608.A0A2U1KEG7"/>
<name>A0A2U1KEG7_ARTAN</name>
<dbReference type="PANTHER" id="PTHR47481:SF35">
    <property type="entry name" value="ZINC FINGER, CCHC-TYPE-RELATED"/>
    <property type="match status" value="1"/>
</dbReference>
<dbReference type="AlphaFoldDB" id="A0A2U1KEG7"/>
<reference evidence="2 3" key="1">
    <citation type="journal article" date="2018" name="Mol. Plant">
        <title>The genome of Artemisia annua provides insight into the evolution of Asteraceae family and artemisinin biosynthesis.</title>
        <authorList>
            <person name="Shen Q."/>
            <person name="Zhang L."/>
            <person name="Liao Z."/>
            <person name="Wang S."/>
            <person name="Yan T."/>
            <person name="Shi P."/>
            <person name="Liu M."/>
            <person name="Fu X."/>
            <person name="Pan Q."/>
            <person name="Wang Y."/>
            <person name="Lv Z."/>
            <person name="Lu X."/>
            <person name="Zhang F."/>
            <person name="Jiang W."/>
            <person name="Ma Y."/>
            <person name="Chen M."/>
            <person name="Hao X."/>
            <person name="Li L."/>
            <person name="Tang Y."/>
            <person name="Lv G."/>
            <person name="Zhou Y."/>
            <person name="Sun X."/>
            <person name="Brodelius P.E."/>
            <person name="Rose J.K.C."/>
            <person name="Tang K."/>
        </authorList>
    </citation>
    <scope>NUCLEOTIDE SEQUENCE [LARGE SCALE GENOMIC DNA]</scope>
    <source>
        <strain evidence="3">cv. Huhao1</strain>
        <tissue evidence="2">Leaf</tissue>
    </source>
</reference>
<dbReference type="GO" id="GO:0008270">
    <property type="term" value="F:zinc ion binding"/>
    <property type="evidence" value="ECO:0007669"/>
    <property type="project" value="InterPro"/>
</dbReference>
<dbReference type="PANTHER" id="PTHR47481">
    <property type="match status" value="1"/>
</dbReference>
<feature type="compositionally biased region" description="Polar residues" evidence="1">
    <location>
        <begin position="225"/>
        <end position="240"/>
    </location>
</feature>
<evidence type="ECO:0000256" key="1">
    <source>
        <dbReference type="SAM" id="MobiDB-lite"/>
    </source>
</evidence>
<keyword evidence="3" id="KW-1185">Reference proteome</keyword>
<feature type="region of interest" description="Disordered" evidence="1">
    <location>
        <begin position="225"/>
        <end position="250"/>
    </location>
</feature>
<gene>
    <name evidence="2" type="ORF">CTI12_AA579160</name>
</gene>
<dbReference type="EMBL" id="PKPP01020538">
    <property type="protein sequence ID" value="PWA35172.1"/>
    <property type="molecule type" value="Genomic_DNA"/>
</dbReference>
<dbReference type="InterPro" id="IPR036875">
    <property type="entry name" value="Znf_CCHC_sf"/>
</dbReference>
<dbReference type="OrthoDB" id="1845088at2759"/>
<sequence>MAASSDSTLPVNTIIHLMTVKLSSHSYLLWKNQMGHVFSFQNLASHIDGSVEAPAAEIVEDGKTAANPAYHTWANADQKAIIILQASLSEEALGEVVGLKTARAIWLALEAAYSNALEERIHNLRDAMRTMTKGAETVTQYGRRFRTLLDQLAAVGAPVDAADQRHWFLRGLGAAFETFSTSVRTSRQNPLLRDLVAQAESHELFLRSIHGESAPIATFNVVTNSNAGRGSGQSGRTRVNSGGRGRGRRPPHCQLCRTNGHYANKCPNLSQYVNPSAANESDLAKLLMLSAMTARRDKWWPKEDVKMGCTCWHQVFKPWLPIRRKKGLLNFGTSA</sequence>
<comment type="caution">
    <text evidence="2">The sequence shown here is derived from an EMBL/GenBank/DDBJ whole genome shotgun (WGS) entry which is preliminary data.</text>
</comment>
<organism evidence="2 3">
    <name type="scientific">Artemisia annua</name>
    <name type="common">Sweet wormwood</name>
    <dbReference type="NCBI Taxonomy" id="35608"/>
    <lineage>
        <taxon>Eukaryota</taxon>
        <taxon>Viridiplantae</taxon>
        <taxon>Streptophyta</taxon>
        <taxon>Embryophyta</taxon>
        <taxon>Tracheophyta</taxon>
        <taxon>Spermatophyta</taxon>
        <taxon>Magnoliopsida</taxon>
        <taxon>eudicotyledons</taxon>
        <taxon>Gunneridae</taxon>
        <taxon>Pentapetalae</taxon>
        <taxon>asterids</taxon>
        <taxon>campanulids</taxon>
        <taxon>Asterales</taxon>
        <taxon>Asteraceae</taxon>
        <taxon>Asteroideae</taxon>
        <taxon>Anthemideae</taxon>
        <taxon>Artemisiinae</taxon>
        <taxon>Artemisia</taxon>
    </lineage>
</organism>
<dbReference type="GO" id="GO:0003676">
    <property type="term" value="F:nucleic acid binding"/>
    <property type="evidence" value="ECO:0007669"/>
    <property type="project" value="InterPro"/>
</dbReference>
<protein>
    <submittedName>
        <fullName evidence="2">Zinc finger, CCHC-type</fullName>
    </submittedName>
</protein>
<dbReference type="SUPFAM" id="SSF57756">
    <property type="entry name" value="Retrovirus zinc finger-like domains"/>
    <property type="match status" value="1"/>
</dbReference>
<dbReference type="Proteomes" id="UP000245207">
    <property type="component" value="Unassembled WGS sequence"/>
</dbReference>
<evidence type="ECO:0000313" key="3">
    <source>
        <dbReference type="Proteomes" id="UP000245207"/>
    </source>
</evidence>
<accession>A0A2U1KEG7</accession>
<proteinExistence type="predicted"/>
<dbReference type="Pfam" id="PF14223">
    <property type="entry name" value="Retrotran_gag_2"/>
    <property type="match status" value="1"/>
</dbReference>
<evidence type="ECO:0000313" key="2">
    <source>
        <dbReference type="EMBL" id="PWA35172.1"/>
    </source>
</evidence>